<evidence type="ECO:0000313" key="2">
    <source>
        <dbReference type="Proteomes" id="UP000193136"/>
    </source>
</evidence>
<dbReference type="Proteomes" id="UP000193136">
    <property type="component" value="Unassembled WGS sequence"/>
</dbReference>
<proteinExistence type="predicted"/>
<protein>
    <submittedName>
        <fullName evidence="1">Uncharacterized protein</fullName>
    </submittedName>
</protein>
<dbReference type="AlphaFoldDB" id="A0A1X0XXH9"/>
<evidence type="ECO:0000313" key="1">
    <source>
        <dbReference type="EMBL" id="ORJ57575.1"/>
    </source>
</evidence>
<dbReference type="STRING" id="1969733.B5V00_13240"/>
<sequence>MERALLTCRVPDSLPPGIDRLYFGAEFCSWRMPSRDQVLRAVAFCRRQSIAMTLVTPVLYQSWLPAVRSLLKGLVDVFDAGDELLISDLGMIALAGEFLPRLPRVCGRALSGQKRGPRILDFDLSPAERDYFQRGSWYSSEAVAFLREAGIGRVELDNLLQGIAPLPRSLRGSLHRPYVLVTSSRNCPFRSPRHDRPCRPACGEVFTLENSQSEIPLLQGGNSQFLRNDRLPDDLDRLGIDRIVEHLELPA</sequence>
<comment type="caution">
    <text evidence="1">The sequence shown here is derived from an EMBL/GenBank/DDBJ whole genome shotgun (WGS) entry which is preliminary data.</text>
</comment>
<accession>A0A1X0XXH9</accession>
<dbReference type="RefSeq" id="WP_085011291.1">
    <property type="nucleotide sequence ID" value="NZ_NAAD01000018.1"/>
</dbReference>
<reference evidence="1 2" key="1">
    <citation type="submission" date="2017-03" db="EMBL/GenBank/DDBJ databases">
        <title>Genome sequence of Geothermobacter sp. EPR-M, Deep-Sea Iron Reducer.</title>
        <authorList>
            <person name="Tully B."/>
            <person name="Savalia P."/>
            <person name="Abuyen K."/>
            <person name="Baughan C."/>
            <person name="Romero E."/>
            <person name="Ronkowski C."/>
            <person name="Torres B."/>
            <person name="Tremblay J."/>
            <person name="Trujillo A."/>
            <person name="Tyler M."/>
            <person name="Perez-Rodriguez I."/>
            <person name="Amend J."/>
        </authorList>
    </citation>
    <scope>NUCLEOTIDE SEQUENCE [LARGE SCALE GENOMIC DNA]</scope>
    <source>
        <strain evidence="1 2">EPR-M</strain>
    </source>
</reference>
<gene>
    <name evidence="1" type="ORF">B5V00_13240</name>
</gene>
<dbReference type="OrthoDB" id="5401561at2"/>
<dbReference type="EMBL" id="NAAD01000018">
    <property type="protein sequence ID" value="ORJ57575.1"/>
    <property type="molecule type" value="Genomic_DNA"/>
</dbReference>
<name>A0A1X0XXH9_9BACT</name>
<keyword evidence="2" id="KW-1185">Reference proteome</keyword>
<organism evidence="1 2">
    <name type="scientific">Geothermobacter hydrogeniphilus</name>
    <dbReference type="NCBI Taxonomy" id="1969733"/>
    <lineage>
        <taxon>Bacteria</taxon>
        <taxon>Pseudomonadati</taxon>
        <taxon>Thermodesulfobacteriota</taxon>
        <taxon>Desulfuromonadia</taxon>
        <taxon>Desulfuromonadales</taxon>
        <taxon>Geothermobacteraceae</taxon>
        <taxon>Geothermobacter</taxon>
    </lineage>
</organism>